<dbReference type="SUPFAM" id="SSF56935">
    <property type="entry name" value="Porins"/>
    <property type="match status" value="1"/>
</dbReference>
<dbReference type="EMBL" id="BAABAV010000003">
    <property type="protein sequence ID" value="GAA4270515.1"/>
    <property type="molecule type" value="Genomic_DNA"/>
</dbReference>
<comment type="similarity">
    <text evidence="7">Belongs to the TonB-dependent receptor family.</text>
</comment>
<evidence type="ECO:0000256" key="7">
    <source>
        <dbReference type="PROSITE-ProRule" id="PRU01360"/>
    </source>
</evidence>
<dbReference type="InterPro" id="IPR023996">
    <property type="entry name" value="TonB-dep_OMP_SusC/RagA"/>
</dbReference>
<dbReference type="InterPro" id="IPR036942">
    <property type="entry name" value="Beta-barrel_TonB_sf"/>
</dbReference>
<evidence type="ECO:0000256" key="4">
    <source>
        <dbReference type="ARBA" id="ARBA00022692"/>
    </source>
</evidence>
<dbReference type="InterPro" id="IPR039426">
    <property type="entry name" value="TonB-dep_rcpt-like"/>
</dbReference>
<keyword evidence="4 7" id="KW-0812">Transmembrane</keyword>
<dbReference type="InterPro" id="IPR023997">
    <property type="entry name" value="TonB-dep_OMP_SusC/RagA_CS"/>
</dbReference>
<keyword evidence="3 7" id="KW-1134">Transmembrane beta strand</keyword>
<evidence type="ECO:0000256" key="5">
    <source>
        <dbReference type="ARBA" id="ARBA00023136"/>
    </source>
</evidence>
<evidence type="ECO:0000259" key="8">
    <source>
        <dbReference type="Pfam" id="PF07715"/>
    </source>
</evidence>
<protein>
    <submittedName>
        <fullName evidence="9">TonB-dependent receptor</fullName>
    </submittedName>
</protein>
<keyword evidence="9" id="KW-0675">Receptor</keyword>
<dbReference type="Pfam" id="PF13715">
    <property type="entry name" value="CarbopepD_reg_2"/>
    <property type="match status" value="1"/>
</dbReference>
<evidence type="ECO:0000256" key="6">
    <source>
        <dbReference type="ARBA" id="ARBA00023237"/>
    </source>
</evidence>
<dbReference type="PROSITE" id="PS52016">
    <property type="entry name" value="TONB_DEPENDENT_REC_3"/>
    <property type="match status" value="1"/>
</dbReference>
<dbReference type="InterPro" id="IPR008969">
    <property type="entry name" value="CarboxyPept-like_regulatory"/>
</dbReference>
<dbReference type="NCBIfam" id="TIGR04057">
    <property type="entry name" value="SusC_RagA_signa"/>
    <property type="match status" value="1"/>
</dbReference>
<proteinExistence type="inferred from homology"/>
<dbReference type="Proteomes" id="UP001500027">
    <property type="component" value="Unassembled WGS sequence"/>
</dbReference>
<dbReference type="SUPFAM" id="SSF49464">
    <property type="entry name" value="Carboxypeptidase regulatory domain-like"/>
    <property type="match status" value="1"/>
</dbReference>
<evidence type="ECO:0000256" key="2">
    <source>
        <dbReference type="ARBA" id="ARBA00022448"/>
    </source>
</evidence>
<evidence type="ECO:0000313" key="10">
    <source>
        <dbReference type="Proteomes" id="UP001500027"/>
    </source>
</evidence>
<evidence type="ECO:0000256" key="3">
    <source>
        <dbReference type="ARBA" id="ARBA00022452"/>
    </source>
</evidence>
<dbReference type="NCBIfam" id="TIGR04056">
    <property type="entry name" value="OMP_RagA_SusC"/>
    <property type="match status" value="1"/>
</dbReference>
<evidence type="ECO:0000256" key="1">
    <source>
        <dbReference type="ARBA" id="ARBA00004571"/>
    </source>
</evidence>
<keyword evidence="2 7" id="KW-0813">Transport</keyword>
<dbReference type="InterPro" id="IPR037066">
    <property type="entry name" value="Plug_dom_sf"/>
</dbReference>
<keyword evidence="10" id="KW-1185">Reference proteome</keyword>
<name>A0ABP8EE85_9FLAO</name>
<keyword evidence="6 7" id="KW-0998">Cell outer membrane</keyword>
<organism evidence="9 10">
    <name type="scientific">Hyunsoonleella aestuarii</name>
    <dbReference type="NCBI Taxonomy" id="912802"/>
    <lineage>
        <taxon>Bacteria</taxon>
        <taxon>Pseudomonadati</taxon>
        <taxon>Bacteroidota</taxon>
        <taxon>Flavobacteriia</taxon>
        <taxon>Flavobacteriales</taxon>
        <taxon>Flavobacteriaceae</taxon>
    </lineage>
</organism>
<gene>
    <name evidence="9" type="ORF">GCM10022257_26160</name>
</gene>
<dbReference type="Gene3D" id="2.170.130.10">
    <property type="entry name" value="TonB-dependent receptor, plug domain"/>
    <property type="match status" value="1"/>
</dbReference>
<reference evidence="10" key="1">
    <citation type="journal article" date="2019" name="Int. J. Syst. Evol. Microbiol.">
        <title>The Global Catalogue of Microorganisms (GCM) 10K type strain sequencing project: providing services to taxonomists for standard genome sequencing and annotation.</title>
        <authorList>
            <consortium name="The Broad Institute Genomics Platform"/>
            <consortium name="The Broad Institute Genome Sequencing Center for Infectious Disease"/>
            <person name="Wu L."/>
            <person name="Ma J."/>
        </authorList>
    </citation>
    <scope>NUCLEOTIDE SEQUENCE [LARGE SCALE GENOMIC DNA]</scope>
    <source>
        <strain evidence="10">JCM 17452</strain>
    </source>
</reference>
<sequence>MAQEINIKGKVLDKETKQPLPGAAILVKGTSKGAVTDFDGEFQIDAEKGAVLVFSYIGYKTTELKVSSPSVQVLLESDISQLDEVVVSVGYFDVTKKDLSGSIAQVTTEQLEKNRTNSIEQMLQGQVAGVVVNESSEPGGGIAISVRGTNSMLGGTQPLYVIDGIPIDPLTDAEGNGGSGQSQSSLSFLNPNDIEKMEVLKDAAATAVYGARGANGVIIITTKSGGKDGGKDALTLTVDNFITDVVKNIGVMDGPQFEDYMNQRVINQLYVNITDPQRAGGAFDGSQPLTVDNYPELAAFNLPYPTTTGVNNNWQDLTYRMAFSNAYNLSYRGGDRKRNLSVSLGFQDIEGVIINTGNKRVTFNVNGKRKAFNDKIDIFTRTNMAYNTGNAASVGNSQIFQQRSVVSQALQFQPIFDILEPGQDDDIYADLNEGNVISNPYTLAKFVTDRKQSVNFIQNVSVSAKITPKLTGVVKGAFNYQKSNRDSYYPTNTTRGRRNNGEATQSFIENKKIYTEASLRYRNNFKGHRVDAILVGTYENNNIRAMFNKAFGFGNDATTFYTFESATDVLVPIAQFREFGLLSGLARVGYNYKSKYYIDVNTRIDASSKFAENNKSAIFPSVALAWAISNENFLKNSNSISNLKLRLSYGKTGSNPIAPYQSLALLTPIRYNFNNQLVTGFYESNLANDDLTWETTDQFNAGLDIGLFNSKVGLTIDTYYKLTYDLLQNVTLPASNGFATIVDNFGEVENKGIELGINAALFDTDKFGWNVSGNFSLNRNKLVKLNSNLEFQLGPSVGFSQANPIMFMEGQPLGIFWGAQTNGIYQDWDEAIASGIDGAAPGEIKYINNSVDLDGSGQPLATQEINFEDYVQIGDPNPDFTAAITNNFRLGNWDMSVLFTGQKGGDIFWVDSWALTGNQNSRNGLLSSFEDSWKAPLNVDASGNVTYNPADGQTTNVGNPAPLTDPGQRAIVSDRQVFDGSYIRLKNLNIGYTINFKNSKSLRLYATGQNLVTWTDYPGYDPEVQTYNKDPQRRGVDFGGYPGTRTYTLGLKFNY</sequence>
<feature type="domain" description="TonB-dependent receptor plug" evidence="8">
    <location>
        <begin position="96"/>
        <end position="217"/>
    </location>
</feature>
<keyword evidence="5 7" id="KW-0472">Membrane</keyword>
<dbReference type="Pfam" id="PF07715">
    <property type="entry name" value="Plug"/>
    <property type="match status" value="1"/>
</dbReference>
<comment type="subcellular location">
    <subcellularLocation>
        <location evidence="1 7">Cell outer membrane</location>
        <topology evidence="1 7">Multi-pass membrane protein</topology>
    </subcellularLocation>
</comment>
<accession>A0ABP8EE85</accession>
<evidence type="ECO:0000313" key="9">
    <source>
        <dbReference type="EMBL" id="GAA4270515.1"/>
    </source>
</evidence>
<dbReference type="InterPro" id="IPR012910">
    <property type="entry name" value="Plug_dom"/>
</dbReference>
<dbReference type="Gene3D" id="2.40.170.20">
    <property type="entry name" value="TonB-dependent receptor, beta-barrel domain"/>
    <property type="match status" value="1"/>
</dbReference>
<dbReference type="Gene3D" id="2.60.40.1120">
    <property type="entry name" value="Carboxypeptidase-like, regulatory domain"/>
    <property type="match status" value="1"/>
</dbReference>
<comment type="caution">
    <text evidence="9">The sequence shown here is derived from an EMBL/GenBank/DDBJ whole genome shotgun (WGS) entry which is preliminary data.</text>
</comment>